<dbReference type="EMBL" id="FQWA01000048">
    <property type="protein sequence ID" value="SHG17759.1"/>
    <property type="molecule type" value="Genomic_DNA"/>
</dbReference>
<dbReference type="RefSeq" id="WP_025839790.1">
    <property type="nucleotide sequence ID" value="NZ_BAKP01000058.1"/>
</dbReference>
<accession>A0AAX2F7C1</accession>
<proteinExistence type="predicted"/>
<evidence type="ECO:0000313" key="1">
    <source>
        <dbReference type="EMBL" id="SHG17759.1"/>
    </source>
</evidence>
<sequence>MKKSIVYAEMGNPWRFPSSYEVASCRIQFKNLHNFGKEGPLCGKLFINDTQLTIPDYDGFGGPIIKNNKYIYLPLYQMETGNRSNSPRTYIVEIDISKKKYRLIGKRVEYAVVYLDFMVDDILYFYNSPMKNDKLLKYININSIYKPWSWKDRCSHFYHELLFFFHDLFS</sequence>
<evidence type="ECO:0000313" key="2">
    <source>
        <dbReference type="Proteomes" id="UP000184105"/>
    </source>
</evidence>
<gene>
    <name evidence="1" type="ORF">SAMN05444364_14820</name>
</gene>
<reference evidence="1 2" key="1">
    <citation type="submission" date="2016-11" db="EMBL/GenBank/DDBJ databases">
        <authorList>
            <person name="Varghese N."/>
            <person name="Submissions S."/>
        </authorList>
    </citation>
    <scope>NUCLEOTIDE SEQUENCE [LARGE SCALE GENOMIC DNA]</scope>
    <source>
        <strain evidence="1 2">DSM 22613</strain>
    </source>
</reference>
<protein>
    <submittedName>
        <fullName evidence="1">Uncharacterized protein</fullName>
    </submittedName>
</protein>
<comment type="caution">
    <text evidence="1">The sequence shown here is derived from an EMBL/GenBank/DDBJ whole genome shotgun (WGS) entry which is preliminary data.</text>
</comment>
<name>A0AAX2F7C1_9BACT</name>
<organism evidence="1 2">
    <name type="scientific">Prevotella scopos JCM 17725</name>
    <dbReference type="NCBI Taxonomy" id="1236518"/>
    <lineage>
        <taxon>Bacteria</taxon>
        <taxon>Pseudomonadati</taxon>
        <taxon>Bacteroidota</taxon>
        <taxon>Bacteroidia</taxon>
        <taxon>Bacteroidales</taxon>
        <taxon>Prevotellaceae</taxon>
        <taxon>Prevotella</taxon>
    </lineage>
</organism>
<dbReference type="AlphaFoldDB" id="A0AAX2F7C1"/>
<keyword evidence="2" id="KW-1185">Reference proteome</keyword>
<dbReference type="Proteomes" id="UP000184105">
    <property type="component" value="Unassembled WGS sequence"/>
</dbReference>